<accession>A0A316UDA1</accession>
<dbReference type="OrthoDB" id="66409at2759"/>
<feature type="region of interest" description="Disordered" evidence="1">
    <location>
        <begin position="203"/>
        <end position="226"/>
    </location>
</feature>
<dbReference type="InterPro" id="IPR052809">
    <property type="entry name" value="Actin_polarity_regulatory"/>
</dbReference>
<dbReference type="GO" id="GO:0051666">
    <property type="term" value="P:actin cortical patch localization"/>
    <property type="evidence" value="ECO:0007669"/>
    <property type="project" value="TreeGrafter"/>
</dbReference>
<dbReference type="GO" id="GO:0005886">
    <property type="term" value="C:plasma membrane"/>
    <property type="evidence" value="ECO:0007669"/>
    <property type="project" value="TreeGrafter"/>
</dbReference>
<feature type="compositionally biased region" description="Low complexity" evidence="1">
    <location>
        <begin position="182"/>
        <end position="191"/>
    </location>
</feature>
<dbReference type="PANTHER" id="PTHR28245">
    <property type="entry name" value="ARF3-INTERACTING PROTEIN 1"/>
    <property type="match status" value="1"/>
</dbReference>
<gene>
    <name evidence="3" type="ORF">BCV69DRAFT_111204</name>
</gene>
<dbReference type="PROSITE" id="PS50211">
    <property type="entry name" value="DENN"/>
    <property type="match status" value="1"/>
</dbReference>
<keyword evidence="4" id="KW-1185">Reference proteome</keyword>
<evidence type="ECO:0000313" key="4">
    <source>
        <dbReference type="Proteomes" id="UP000245942"/>
    </source>
</evidence>
<dbReference type="AlphaFoldDB" id="A0A316UDA1"/>
<sequence length="808" mass="85929">MLPDGAHARSEDWTVFFLPDAEAGPSKSSSSSSQPDLTYVINLVRTKHDSSVRRGALVKALAIGTKHPCLHVFKPALVLALDEYFSSGGHSSLEQLYEAINAIDLSPMPRFTRAEKVVLRASERKDLFIDRFVTPDSGDQGAAPNTANGYQPSHDSASKTASHPSVDHSARPPLTPIAPAQMSRRPSAASLRSAMMATRIGSFTASAPAPPPTPAATGPDSPTMLTNAGKDTHFWVTGLHYGKVDVPIRWPTDNWDDEIGEYSLSLLFQTFSSQTVSGPIHAQLHTNGPQTHPMLLLFNAIVTYKRVIFLGHSLPAATVAGHVLAAAALGSGCGAVIPGVKERVSPYANLMSLDVLERTPGYIAGVTNPRFEELRCWDLLCNVETGRITVHKDIEVAPRLALTQNQISPASTALGGGIASASGSYGLTNHKTTLSGDAASDTSMAWSDGPGAGSGRSRGASTLGKSRGAAVVGEFGALAGGIVGGAGDPRLESADSTFMDELHSAIQNRCSESYLRSRVTEYVSTFARHITRHDDYFHGTAAPELHRIPHQPYLNGQLGSGTAFGDREGEARELMANAQRVEGFRSSAGYELWSKADAICRLDTSLIPGLDLWHQICRLRGRGKAMQIAEAELVFATLVKSLNNDGQVIELLSVCPPHSGGLAPIALGLYHPTPSVRLAACEILTRITNHRFAGLQAVQSLSLFHRLAFARVQSERQDWMNRSVVPSEGRTEAGTAPPSASVRASYYTGGNGRASPPTSRSDRDSFHPGHGSNLTNESAAGVRRGTMSVGANGPPGSRMSTFASSSND</sequence>
<dbReference type="RefSeq" id="XP_025350339.1">
    <property type="nucleotide sequence ID" value="XM_025489084.1"/>
</dbReference>
<dbReference type="GeneID" id="37010818"/>
<evidence type="ECO:0000313" key="3">
    <source>
        <dbReference type="EMBL" id="PWN23179.1"/>
    </source>
</evidence>
<dbReference type="PANTHER" id="PTHR28245:SF1">
    <property type="entry name" value="ARF3-INTERACTING PROTEIN 1"/>
    <property type="match status" value="1"/>
</dbReference>
<protein>
    <submittedName>
        <fullName evidence="3">Spindle pole body interacting protein</fullName>
    </submittedName>
</protein>
<evidence type="ECO:0000256" key="1">
    <source>
        <dbReference type="SAM" id="MobiDB-lite"/>
    </source>
</evidence>
<proteinExistence type="predicted"/>
<dbReference type="InterPro" id="IPR037516">
    <property type="entry name" value="Tripartite_DENN"/>
</dbReference>
<feature type="region of interest" description="Disordered" evidence="1">
    <location>
        <begin position="722"/>
        <end position="808"/>
    </location>
</feature>
<name>A0A316UDA1_9BASI</name>
<feature type="compositionally biased region" description="Polar residues" evidence="1">
    <location>
        <begin position="143"/>
        <end position="163"/>
    </location>
</feature>
<evidence type="ECO:0000259" key="2">
    <source>
        <dbReference type="PROSITE" id="PS50211"/>
    </source>
</evidence>
<reference evidence="3 4" key="1">
    <citation type="journal article" date="2018" name="Mol. Biol. Evol.">
        <title>Broad Genomic Sampling Reveals a Smut Pathogenic Ancestry of the Fungal Clade Ustilaginomycotina.</title>
        <authorList>
            <person name="Kijpornyongpan T."/>
            <person name="Mondo S.J."/>
            <person name="Barry K."/>
            <person name="Sandor L."/>
            <person name="Lee J."/>
            <person name="Lipzen A."/>
            <person name="Pangilinan J."/>
            <person name="LaButti K."/>
            <person name="Hainaut M."/>
            <person name="Henrissat B."/>
            <person name="Grigoriev I.V."/>
            <person name="Spatafora J.W."/>
            <person name="Aime M.C."/>
        </authorList>
    </citation>
    <scope>NUCLEOTIDE SEQUENCE [LARGE SCALE GENOMIC DNA]</scope>
    <source>
        <strain evidence="3 4">MCA 4718</strain>
    </source>
</reference>
<dbReference type="Proteomes" id="UP000245942">
    <property type="component" value="Unassembled WGS sequence"/>
</dbReference>
<feature type="region of interest" description="Disordered" evidence="1">
    <location>
        <begin position="132"/>
        <end position="191"/>
    </location>
</feature>
<organism evidence="3 4">
    <name type="scientific">Pseudomicrostroma glucosiphilum</name>
    <dbReference type="NCBI Taxonomy" id="1684307"/>
    <lineage>
        <taxon>Eukaryota</taxon>
        <taxon>Fungi</taxon>
        <taxon>Dikarya</taxon>
        <taxon>Basidiomycota</taxon>
        <taxon>Ustilaginomycotina</taxon>
        <taxon>Exobasidiomycetes</taxon>
        <taxon>Microstromatales</taxon>
        <taxon>Microstromatales incertae sedis</taxon>
        <taxon>Pseudomicrostroma</taxon>
    </lineage>
</organism>
<feature type="domain" description="UDENN" evidence="2">
    <location>
        <begin position="1"/>
        <end position="579"/>
    </location>
</feature>
<dbReference type="Pfam" id="PF08616">
    <property type="entry name" value="SPA"/>
    <property type="match status" value="1"/>
</dbReference>
<dbReference type="STRING" id="1684307.A0A316UDA1"/>
<feature type="region of interest" description="Disordered" evidence="1">
    <location>
        <begin position="441"/>
        <end position="463"/>
    </location>
</feature>
<dbReference type="EMBL" id="KZ819322">
    <property type="protein sequence ID" value="PWN23179.1"/>
    <property type="molecule type" value="Genomic_DNA"/>
</dbReference>
<feature type="compositionally biased region" description="Polar residues" evidence="1">
    <location>
        <begin position="798"/>
        <end position="808"/>
    </location>
</feature>